<evidence type="ECO:0000256" key="3">
    <source>
        <dbReference type="ARBA" id="ARBA00023002"/>
    </source>
</evidence>
<evidence type="ECO:0000256" key="4">
    <source>
        <dbReference type="RuleBase" id="RU361277"/>
    </source>
</evidence>
<organism evidence="6 7">
    <name type="scientific">Candidatus Syntrophonatronum acetioxidans</name>
    <dbReference type="NCBI Taxonomy" id="1795816"/>
    <lineage>
        <taxon>Bacteria</taxon>
        <taxon>Bacillati</taxon>
        <taxon>Bacillota</taxon>
        <taxon>Clostridia</taxon>
        <taxon>Eubacteriales</taxon>
        <taxon>Syntrophomonadaceae</taxon>
        <taxon>Candidatus Syntrophonatronum</taxon>
    </lineage>
</organism>
<dbReference type="InterPro" id="IPR013154">
    <property type="entry name" value="ADH-like_N"/>
</dbReference>
<dbReference type="EMBL" id="QZAA01000077">
    <property type="protein sequence ID" value="RQD77198.1"/>
    <property type="molecule type" value="Genomic_DNA"/>
</dbReference>
<keyword evidence="1 4" id="KW-0479">Metal-binding</keyword>
<dbReference type="SMART" id="SM00829">
    <property type="entry name" value="PKS_ER"/>
    <property type="match status" value="1"/>
</dbReference>
<comment type="cofactor">
    <cofactor evidence="4">
        <name>Zn(2+)</name>
        <dbReference type="ChEBI" id="CHEBI:29105"/>
    </cofactor>
</comment>
<dbReference type="GO" id="GO:0008270">
    <property type="term" value="F:zinc ion binding"/>
    <property type="evidence" value="ECO:0007669"/>
    <property type="project" value="InterPro"/>
</dbReference>
<feature type="domain" description="Enoyl reductase (ER)" evidence="5">
    <location>
        <begin position="7"/>
        <end position="340"/>
    </location>
</feature>
<dbReference type="SUPFAM" id="SSF50129">
    <property type="entry name" value="GroES-like"/>
    <property type="match status" value="1"/>
</dbReference>
<sequence>MKAAVLEKINKINLTEVEIPSCGAGEVLLKVEACGVCRTDMKSFTRGQRDLKLPRVLGHEIAGTVLKKGEGVENIKAGDRVQVSPGITCGKCEYCLQGRDNLCSHLQIMGFNYHGGFSQYLLVPSRGVKNNILHKIPSHLTFEEATMTEPLACCLNMQESLQVKEGDTVLILGGGRLGILNARLARARGAGPLVLVEPREERISLAEKMGFDYSLNPLKTHAQEEIMNITRSKGADVVIPCCPHPEAFNLGLHVAAKGSRFGYFSGLTPDKTFQVDLNLVHYKELQVVGGYGCSINHNRRALELLSRETVTVKDILTRFISLEEIEKGLKMIENMTELAVTVRF</sequence>
<dbReference type="Pfam" id="PF08240">
    <property type="entry name" value="ADH_N"/>
    <property type="match status" value="1"/>
</dbReference>
<reference evidence="6 7" key="1">
    <citation type="submission" date="2018-08" db="EMBL/GenBank/DDBJ databases">
        <title>The metabolism and importance of syntrophic acetate oxidation coupled to methane or sulfide production in haloalkaline environments.</title>
        <authorList>
            <person name="Timmers P.H.A."/>
            <person name="Vavourakis C.D."/>
            <person name="Sorokin D.Y."/>
            <person name="Sinninghe Damste J.S."/>
            <person name="Muyzer G."/>
            <person name="Stams A.J.M."/>
            <person name="Plugge C.M."/>
        </authorList>
    </citation>
    <scope>NUCLEOTIDE SEQUENCE [LARGE SCALE GENOMIC DNA]</scope>
    <source>
        <strain evidence="6">MSAO_Bac1</strain>
    </source>
</reference>
<dbReference type="PANTHER" id="PTHR43401:SF2">
    <property type="entry name" value="L-THREONINE 3-DEHYDROGENASE"/>
    <property type="match status" value="1"/>
</dbReference>
<dbReference type="Gene3D" id="3.90.180.10">
    <property type="entry name" value="Medium-chain alcohol dehydrogenases, catalytic domain"/>
    <property type="match status" value="1"/>
</dbReference>
<dbReference type="Gene3D" id="3.40.50.720">
    <property type="entry name" value="NAD(P)-binding Rossmann-like Domain"/>
    <property type="match status" value="1"/>
</dbReference>
<dbReference type="InterPro" id="IPR050129">
    <property type="entry name" value="Zn_alcohol_dh"/>
</dbReference>
<dbReference type="Pfam" id="PF00107">
    <property type="entry name" value="ADH_zinc_N"/>
    <property type="match status" value="1"/>
</dbReference>
<dbReference type="Proteomes" id="UP000285138">
    <property type="component" value="Unassembled WGS sequence"/>
</dbReference>
<proteinExistence type="inferred from homology"/>
<gene>
    <name evidence="6" type="ORF">D5R97_02885</name>
</gene>
<dbReference type="InterPro" id="IPR020843">
    <property type="entry name" value="ER"/>
</dbReference>
<evidence type="ECO:0000313" key="6">
    <source>
        <dbReference type="EMBL" id="RQD77198.1"/>
    </source>
</evidence>
<dbReference type="GO" id="GO:0016491">
    <property type="term" value="F:oxidoreductase activity"/>
    <property type="evidence" value="ECO:0007669"/>
    <property type="project" value="UniProtKB-KW"/>
</dbReference>
<dbReference type="InterPro" id="IPR011032">
    <property type="entry name" value="GroES-like_sf"/>
</dbReference>
<dbReference type="CDD" id="cd08235">
    <property type="entry name" value="iditol_2_DH_like"/>
    <property type="match status" value="1"/>
</dbReference>
<evidence type="ECO:0000256" key="1">
    <source>
        <dbReference type="ARBA" id="ARBA00022723"/>
    </source>
</evidence>
<dbReference type="PANTHER" id="PTHR43401">
    <property type="entry name" value="L-THREONINE 3-DEHYDROGENASE"/>
    <property type="match status" value="1"/>
</dbReference>
<keyword evidence="3" id="KW-0560">Oxidoreductase</keyword>
<keyword evidence="2 4" id="KW-0862">Zinc</keyword>
<dbReference type="SUPFAM" id="SSF51735">
    <property type="entry name" value="NAD(P)-binding Rossmann-fold domains"/>
    <property type="match status" value="1"/>
</dbReference>
<dbReference type="AlphaFoldDB" id="A0A424YGS7"/>
<evidence type="ECO:0000313" key="7">
    <source>
        <dbReference type="Proteomes" id="UP000285138"/>
    </source>
</evidence>
<comment type="similarity">
    <text evidence="4">Belongs to the zinc-containing alcohol dehydrogenase family.</text>
</comment>
<name>A0A424YGS7_9FIRM</name>
<dbReference type="PROSITE" id="PS00059">
    <property type="entry name" value="ADH_ZINC"/>
    <property type="match status" value="1"/>
</dbReference>
<dbReference type="InterPro" id="IPR013149">
    <property type="entry name" value="ADH-like_C"/>
</dbReference>
<accession>A0A424YGS7</accession>
<evidence type="ECO:0000259" key="5">
    <source>
        <dbReference type="SMART" id="SM00829"/>
    </source>
</evidence>
<protein>
    <submittedName>
        <fullName evidence="6">Alcohol dehydrogenase</fullName>
    </submittedName>
</protein>
<dbReference type="InterPro" id="IPR036291">
    <property type="entry name" value="NAD(P)-bd_dom_sf"/>
</dbReference>
<dbReference type="InterPro" id="IPR002328">
    <property type="entry name" value="ADH_Zn_CS"/>
</dbReference>
<comment type="caution">
    <text evidence="6">The sequence shown here is derived from an EMBL/GenBank/DDBJ whole genome shotgun (WGS) entry which is preliminary data.</text>
</comment>
<evidence type="ECO:0000256" key="2">
    <source>
        <dbReference type="ARBA" id="ARBA00022833"/>
    </source>
</evidence>